<name>A0ABP1Q0S3_9HEXA</name>
<dbReference type="PANTHER" id="PTHR10972:SF200">
    <property type="entry name" value="OXYSTEROL-BINDING PROTEIN-RELATED PROTEIN 9"/>
    <property type="match status" value="1"/>
</dbReference>
<dbReference type="SMART" id="SM00233">
    <property type="entry name" value="PH"/>
    <property type="match status" value="1"/>
</dbReference>
<evidence type="ECO:0000259" key="7">
    <source>
        <dbReference type="PROSITE" id="PS50003"/>
    </source>
</evidence>
<proteinExistence type="inferred from homology"/>
<dbReference type="Pfam" id="PF01237">
    <property type="entry name" value="Oxysterol_BP"/>
    <property type="match status" value="1"/>
</dbReference>
<dbReference type="InterPro" id="IPR001849">
    <property type="entry name" value="PH_domain"/>
</dbReference>
<dbReference type="PROSITE" id="PS50003">
    <property type="entry name" value="PH_DOMAIN"/>
    <property type="match status" value="1"/>
</dbReference>
<dbReference type="SUPFAM" id="SSF144000">
    <property type="entry name" value="Oxysterol-binding protein-like"/>
    <property type="match status" value="1"/>
</dbReference>
<keyword evidence="1 5" id="KW-0813">Transport</keyword>
<dbReference type="Gene3D" id="1.10.287.2720">
    <property type="match status" value="1"/>
</dbReference>
<feature type="region of interest" description="Disordered" evidence="6">
    <location>
        <begin position="245"/>
        <end position="281"/>
    </location>
</feature>
<evidence type="ECO:0000313" key="8">
    <source>
        <dbReference type="EMBL" id="CAL8082942.1"/>
    </source>
</evidence>
<comment type="similarity">
    <text evidence="4">Belongs to the OSBP family.</text>
</comment>
<evidence type="ECO:0000256" key="1">
    <source>
        <dbReference type="ARBA" id="ARBA00022448"/>
    </source>
</evidence>
<dbReference type="Gene3D" id="2.40.160.120">
    <property type="match status" value="1"/>
</dbReference>
<evidence type="ECO:0000256" key="3">
    <source>
        <dbReference type="ARBA" id="ARBA00023121"/>
    </source>
</evidence>
<feature type="region of interest" description="Disordered" evidence="6">
    <location>
        <begin position="305"/>
        <end position="332"/>
    </location>
</feature>
<dbReference type="CDD" id="cd13290">
    <property type="entry name" value="PH_ORP9"/>
    <property type="match status" value="1"/>
</dbReference>
<feature type="domain" description="PH" evidence="7">
    <location>
        <begin position="33"/>
        <end position="130"/>
    </location>
</feature>
<dbReference type="Gene3D" id="2.30.29.30">
    <property type="entry name" value="Pleckstrin-homology domain (PH domain)/Phosphotyrosine-binding domain (PTB)"/>
    <property type="match status" value="1"/>
</dbReference>
<dbReference type="Pfam" id="PF00169">
    <property type="entry name" value="PH"/>
    <property type="match status" value="1"/>
</dbReference>
<reference evidence="8 9" key="1">
    <citation type="submission" date="2024-08" db="EMBL/GenBank/DDBJ databases">
        <authorList>
            <person name="Cucini C."/>
            <person name="Frati F."/>
        </authorList>
    </citation>
    <scope>NUCLEOTIDE SEQUENCE [LARGE SCALE GENOMIC DNA]</scope>
</reference>
<feature type="compositionally biased region" description="Polar residues" evidence="6">
    <location>
        <begin position="265"/>
        <end position="281"/>
    </location>
</feature>
<feature type="compositionally biased region" description="Polar residues" evidence="6">
    <location>
        <begin position="311"/>
        <end position="330"/>
    </location>
</feature>
<organism evidence="8 9">
    <name type="scientific">Orchesella dallaii</name>
    <dbReference type="NCBI Taxonomy" id="48710"/>
    <lineage>
        <taxon>Eukaryota</taxon>
        <taxon>Metazoa</taxon>
        <taxon>Ecdysozoa</taxon>
        <taxon>Arthropoda</taxon>
        <taxon>Hexapoda</taxon>
        <taxon>Collembola</taxon>
        <taxon>Entomobryomorpha</taxon>
        <taxon>Entomobryoidea</taxon>
        <taxon>Orchesellidae</taxon>
        <taxon>Orchesellinae</taxon>
        <taxon>Orchesella</taxon>
    </lineage>
</organism>
<dbReference type="Gene3D" id="3.30.70.3490">
    <property type="match status" value="1"/>
</dbReference>
<keyword evidence="9" id="KW-1185">Reference proteome</keyword>
<feature type="compositionally biased region" description="Low complexity" evidence="6">
    <location>
        <begin position="247"/>
        <end position="257"/>
    </location>
</feature>
<dbReference type="InterPro" id="IPR011993">
    <property type="entry name" value="PH-like_dom_sf"/>
</dbReference>
<evidence type="ECO:0000256" key="5">
    <source>
        <dbReference type="RuleBase" id="RU003845"/>
    </source>
</evidence>
<sequence length="767" mass="85739">MASSASAIALPNNATHQGLGVPGVTTIQNSVGVALMEGPLSKWTNVMKGWQFRWFVLDENTGLLSYYTSKEKMRRGVRRGCIRLQGAVLGIDDEEDANFTITVDAKVFHLQAKDAEEREIWVRALEDTILKHTRLRPGSYLPLHFAANMAGTTDEPLRRFEQCLAQADAYLQLLIQQIMALEAKPDMGHLVSKANEYLEAVKHSIVLLQIAKNTAFPITGLTAPVILHYSDPEVQTGIAFGSECRESVSSSGDSKSPSNHERSVKPSTSLVGQSPISPNEKNTVFISYSSSDDEQDFYDANEDFETEQQKTDPGNDTTVSAGTTKDQSGMASPGAVSAIELGSMTQDFDWDSLYEDDAPEDDLGSVENHGSVLSHLISQVKIGMDLTKVVLPTFILERRSLLEMYADFFAHPDMFVSIADQTNPKDRIVAVLRWYLGAFHAGRPSEVAKKPYNPILGEFFQCHWNMKDCLSSKTAPDAPDESHKSHFSQRIISSAGNVEMVNHDGSLFPWVGDPNALVFLGEQVSHHPPISAFYAEHLSKKISLNAHIWTKSKFLGLSIGVNNIGHATLTIHQPTREDYVLGFPNGYARSILSVPWVELGGEVTISSTQTGYSARVDFLTKPFFNGDKNKICAQVFSPEDKKKPFLTVDGEWNGPMMGKWSDGRTEKFVDVRQLKIIKKRTRPMIHQEVFESRRLWKDVTKGLKYRAINDATDSKSFLEERQRQEARERSSRGETWKPRFFIPAGDTWIFSEPLEQRLKKAQQRGNQ</sequence>
<dbReference type="InterPro" id="IPR000648">
    <property type="entry name" value="Oxysterol-bd"/>
</dbReference>
<keyword evidence="3" id="KW-0446">Lipid-binding</keyword>
<evidence type="ECO:0000256" key="2">
    <source>
        <dbReference type="ARBA" id="ARBA00023055"/>
    </source>
</evidence>
<evidence type="ECO:0000256" key="4">
    <source>
        <dbReference type="RuleBase" id="RU003844"/>
    </source>
</evidence>
<accession>A0ABP1Q0S3</accession>
<dbReference type="SUPFAM" id="SSF50729">
    <property type="entry name" value="PH domain-like"/>
    <property type="match status" value="1"/>
</dbReference>
<dbReference type="EMBL" id="CAXLJM020000016">
    <property type="protein sequence ID" value="CAL8082942.1"/>
    <property type="molecule type" value="Genomic_DNA"/>
</dbReference>
<keyword evidence="2 5" id="KW-0445">Lipid transport</keyword>
<evidence type="ECO:0000256" key="6">
    <source>
        <dbReference type="SAM" id="MobiDB-lite"/>
    </source>
</evidence>
<gene>
    <name evidence="8" type="ORF">ODALV1_LOCUS5357</name>
</gene>
<evidence type="ECO:0000313" key="9">
    <source>
        <dbReference type="Proteomes" id="UP001642540"/>
    </source>
</evidence>
<dbReference type="InterPro" id="IPR018494">
    <property type="entry name" value="Oxysterol-bd_CS"/>
</dbReference>
<comment type="caution">
    <text evidence="8">The sequence shown here is derived from an EMBL/GenBank/DDBJ whole genome shotgun (WGS) entry which is preliminary data.</text>
</comment>
<dbReference type="PROSITE" id="PS01013">
    <property type="entry name" value="OSBP"/>
    <property type="match status" value="1"/>
</dbReference>
<dbReference type="PANTHER" id="PTHR10972">
    <property type="entry name" value="OXYSTEROL-BINDING PROTEIN-RELATED"/>
    <property type="match status" value="1"/>
</dbReference>
<dbReference type="Proteomes" id="UP001642540">
    <property type="component" value="Unassembled WGS sequence"/>
</dbReference>
<dbReference type="InterPro" id="IPR037239">
    <property type="entry name" value="OSBP_sf"/>
</dbReference>
<protein>
    <recommendedName>
        <fullName evidence="5">Oxysterol-binding protein</fullName>
    </recommendedName>
</protein>